<dbReference type="HOGENOM" id="CLU_1132291_0_0_10"/>
<protein>
    <submittedName>
        <fullName evidence="3">Uncharacterized protein</fullName>
    </submittedName>
</protein>
<gene>
    <name evidence="3" type="ordered locus">Fjoh_4288</name>
</gene>
<name>A5FBW9_FLAJ1</name>
<reference evidence="3 4" key="1">
    <citation type="journal article" date="2009" name="Appl. Environ. Microbiol.">
        <title>Novel features of the polysaccharide-digesting gliding bacterium Flavobacterium johnsoniae as revealed by genome sequence analysis.</title>
        <authorList>
            <person name="McBride M.J."/>
            <person name="Xie G."/>
            <person name="Martens E.C."/>
            <person name="Lapidus A."/>
            <person name="Henrissat B."/>
            <person name="Rhodes R.G."/>
            <person name="Goltsman E."/>
            <person name="Wang W."/>
            <person name="Xu J."/>
            <person name="Hunnicutt D.W."/>
            <person name="Staroscik A.M."/>
            <person name="Hoover T.R."/>
            <person name="Cheng Y.Q."/>
            <person name="Stein J.L."/>
        </authorList>
    </citation>
    <scope>NUCLEOTIDE SEQUENCE [LARGE SCALE GENOMIC DNA]</scope>
    <source>
        <strain evidence="4">ATCC 17061 / DSM 2064 / JCM 8514 / BCRC 14874 / CCUG 350202 / NBRC 14942 / NCIMB 11054 / UW101</strain>
    </source>
</reference>
<dbReference type="KEGG" id="fjo:Fjoh_4288"/>
<evidence type="ECO:0000313" key="4">
    <source>
        <dbReference type="Proteomes" id="UP000006694"/>
    </source>
</evidence>
<dbReference type="eggNOG" id="ENOG5032ZIE">
    <property type="taxonomic scope" value="Bacteria"/>
</dbReference>
<sequence>MIIKNLTQISHLILIKTMEIYLVGVIITLLSLYIKTYIQEKAKIDALKSENKRLIDQTEKIKSKYSKKLEELKKEHQLDIAKRKYKYESKRDQYVSFFQLLDQFTKDNSIKVNERLTPLIGEFSTNYLNAPDQEAQTKAITTFSTEIQKFTFEGSQDLMKIKQQTNTIRMTASDKVIKKLDMLNLAFEKTIEQSNKTMNDLPTLMLHNDQQKMQENQIKLEECGALVKKYNDELIALMRQELDEI</sequence>
<accession>A5FBW9</accession>
<keyword evidence="2" id="KW-0812">Transmembrane</keyword>
<dbReference type="EMBL" id="CP000685">
    <property type="protein sequence ID" value="ABQ07296.1"/>
    <property type="molecule type" value="Genomic_DNA"/>
</dbReference>
<feature type="transmembrane region" description="Helical" evidence="2">
    <location>
        <begin position="12"/>
        <end position="34"/>
    </location>
</feature>
<evidence type="ECO:0000256" key="2">
    <source>
        <dbReference type="SAM" id="Phobius"/>
    </source>
</evidence>
<dbReference type="AlphaFoldDB" id="A5FBW9"/>
<organism evidence="3 4">
    <name type="scientific">Flavobacterium johnsoniae (strain ATCC 17061 / DSM 2064 / JCM 8514 / BCRC 14874 / CCUG 350202 / NBRC 14942 / NCIMB 11054 / UW101)</name>
    <name type="common">Cytophaga johnsonae</name>
    <dbReference type="NCBI Taxonomy" id="376686"/>
    <lineage>
        <taxon>Bacteria</taxon>
        <taxon>Pseudomonadati</taxon>
        <taxon>Bacteroidota</taxon>
        <taxon>Flavobacteriia</taxon>
        <taxon>Flavobacteriales</taxon>
        <taxon>Flavobacteriaceae</taxon>
        <taxon>Flavobacterium</taxon>
    </lineage>
</organism>
<keyword evidence="1" id="KW-0175">Coiled coil</keyword>
<dbReference type="Proteomes" id="UP000006694">
    <property type="component" value="Chromosome"/>
</dbReference>
<evidence type="ECO:0000313" key="3">
    <source>
        <dbReference type="EMBL" id="ABQ07296.1"/>
    </source>
</evidence>
<keyword evidence="2" id="KW-1133">Transmembrane helix</keyword>
<feature type="coiled-coil region" evidence="1">
    <location>
        <begin position="37"/>
        <end position="75"/>
    </location>
</feature>
<keyword evidence="4" id="KW-1185">Reference proteome</keyword>
<proteinExistence type="predicted"/>
<keyword evidence="2" id="KW-0472">Membrane</keyword>
<evidence type="ECO:0000256" key="1">
    <source>
        <dbReference type="SAM" id="Coils"/>
    </source>
</evidence>